<dbReference type="AlphaFoldDB" id="A0A7C4I2I2"/>
<gene>
    <name evidence="3" type="ORF">ENT82_01050</name>
    <name evidence="2" type="ORF">ENU43_08145</name>
</gene>
<dbReference type="PANTHER" id="PTHR39967">
    <property type="match status" value="1"/>
</dbReference>
<name>A0A7C4I2I2_CALS0</name>
<dbReference type="Pfam" id="PF13610">
    <property type="entry name" value="DDE_Tnp_IS240"/>
    <property type="match status" value="1"/>
</dbReference>
<evidence type="ECO:0000259" key="1">
    <source>
        <dbReference type="Pfam" id="PF13610"/>
    </source>
</evidence>
<dbReference type="InterPro" id="IPR032874">
    <property type="entry name" value="DDE_dom"/>
</dbReference>
<organism evidence="3">
    <name type="scientific">Caldiarchaeum subterraneum</name>
    <dbReference type="NCBI Taxonomy" id="311458"/>
    <lineage>
        <taxon>Archaea</taxon>
        <taxon>Nitrososphaerota</taxon>
        <taxon>Candidatus Caldarchaeales</taxon>
        <taxon>Candidatus Caldarchaeaceae</taxon>
        <taxon>Candidatus Caldarchaeum</taxon>
    </lineage>
</organism>
<feature type="domain" description="DDE" evidence="1">
    <location>
        <begin position="40"/>
        <end position="142"/>
    </location>
</feature>
<proteinExistence type="predicted"/>
<evidence type="ECO:0000313" key="2">
    <source>
        <dbReference type="EMBL" id="HGL41615.1"/>
    </source>
</evidence>
<accession>A0A7C4I2I2</accession>
<evidence type="ECO:0000313" key="3">
    <source>
        <dbReference type="EMBL" id="HGN89707.1"/>
    </source>
</evidence>
<dbReference type="EMBL" id="DTAD01000013">
    <property type="protein sequence ID" value="HGN89707.1"/>
    <property type="molecule type" value="Genomic_DNA"/>
</dbReference>
<dbReference type="EMBL" id="DTCM01000099">
    <property type="protein sequence ID" value="HGL41615.1"/>
    <property type="molecule type" value="Genomic_DNA"/>
</dbReference>
<dbReference type="PANTHER" id="PTHR39967:SF1">
    <property type="entry name" value="ISH14-TYPE TRANSPOSASE HSIRS44"/>
    <property type="match status" value="1"/>
</dbReference>
<comment type="caution">
    <text evidence="3">The sequence shown here is derived from an EMBL/GenBank/DDBJ whole genome shotgun (WGS) entry which is preliminary data.</text>
</comment>
<sequence length="164" mass="19017">MAGILGGLGFQVSHGSVRDWFQRAGEAFSLVDRRRRGPIAVDETVICNLVRRAYLWAAREVGRGEVFAIQVSRGRGIGECTRFMENVKKACTNNPTVYTDRAPWYGWPVKVLGFRRRVERFGRRNAIESWFSKLKRRIKQFNTCFPTYRPKVSEKWIKAWVTLS</sequence>
<protein>
    <submittedName>
        <fullName evidence="3">IS6 family transposase</fullName>
    </submittedName>
</protein>
<reference evidence="3" key="1">
    <citation type="journal article" date="2020" name="mSystems">
        <title>Genome- and Community-Level Interaction Insights into Carbon Utilization and Element Cycling Functions of Hydrothermarchaeota in Hydrothermal Sediment.</title>
        <authorList>
            <person name="Zhou Z."/>
            <person name="Liu Y."/>
            <person name="Xu W."/>
            <person name="Pan J."/>
            <person name="Luo Z.H."/>
            <person name="Li M."/>
        </authorList>
    </citation>
    <scope>NUCLEOTIDE SEQUENCE [LARGE SCALE GENOMIC DNA]</scope>
    <source>
        <strain evidence="3">SpSt-613</strain>
        <strain evidence="2">SpSt-669</strain>
    </source>
</reference>